<comment type="caution">
    <text evidence="1">The sequence shown here is derived from an EMBL/GenBank/DDBJ whole genome shotgun (WGS) entry which is preliminary data.</text>
</comment>
<dbReference type="InterPro" id="IPR022657">
    <property type="entry name" value="De-COase2_CS"/>
</dbReference>
<dbReference type="EMBL" id="JAHESE010000022">
    <property type="protein sequence ID" value="MBT1710456.1"/>
    <property type="molecule type" value="Genomic_DNA"/>
</dbReference>
<sequence length="405" mass="46133">MKKRYLTAALLAATITSFGQQTTPYAKKRIARTDVQALFSFYTQDNDHSAVTGGQGTEDLQVYTSQVSIDVNKDSINTFHLDGGVDVISSASTDRIDFEMSSASKVDARSHARIGYSRLLSAQGMNVGATASFSIESDYLSIGGGLSWNYTNPSQQREVSLAVQAYFDDLRWGRLENGHPQKLVYPEELRYKNWFDEYRRNSINIEAGFLQTINRRMTLGLYPGITYQQGLLSTPFHRIYFTDGSKGIEKLPSGRLKIPVGLQLNTFLGSRWVLRTSYRYFYDDFGIVAHALNVESAVKISRVFTITPFIRLYTQRGADYFKPYNKHDVSESYYTSDYDLSSFESIKPGVGIRYAPFTRGKAITFNDIEMRYALYHRTDGMQAHMITVFFNYTVEREKTHPLSER</sequence>
<keyword evidence="2" id="KW-1185">Reference proteome</keyword>
<proteinExistence type="predicted"/>
<accession>A0AAP2GR73</accession>
<dbReference type="Pfam" id="PF12094">
    <property type="entry name" value="DUF3570"/>
    <property type="match status" value="1"/>
</dbReference>
<dbReference type="InterPro" id="IPR021953">
    <property type="entry name" value="DUF3570"/>
</dbReference>
<reference evidence="1 2" key="1">
    <citation type="submission" date="2021-05" db="EMBL/GenBank/DDBJ databases">
        <title>A Polyphasic approach of four new species of the genus Ohtaekwangia: Ohtaekwangia histidinii sp. nov., Ohtaekwangia cretensis sp. nov., Ohtaekwangia indiensis sp. nov., Ohtaekwangia reichenbachii sp. nov. from diverse environment.</title>
        <authorList>
            <person name="Octaviana S."/>
        </authorList>
    </citation>
    <scope>NUCLEOTIDE SEQUENCE [LARGE SCALE GENOMIC DNA]</scope>
    <source>
        <strain evidence="1 2">PWU5</strain>
    </source>
</reference>
<dbReference type="PROSITE" id="PS00879">
    <property type="entry name" value="ODR_DC_2_2"/>
    <property type="match status" value="1"/>
</dbReference>
<evidence type="ECO:0000313" key="2">
    <source>
        <dbReference type="Proteomes" id="UP001319080"/>
    </source>
</evidence>
<protein>
    <submittedName>
        <fullName evidence="1">DUF3570 domain-containing protein</fullName>
    </submittedName>
</protein>
<dbReference type="Proteomes" id="UP001319080">
    <property type="component" value="Unassembled WGS sequence"/>
</dbReference>
<dbReference type="RefSeq" id="WP_254086028.1">
    <property type="nucleotide sequence ID" value="NZ_JAHESE010000022.1"/>
</dbReference>
<gene>
    <name evidence="1" type="ORF">KK062_19585</name>
</gene>
<name>A0AAP2GR73_9BACT</name>
<organism evidence="1 2">
    <name type="scientific">Dawidia cretensis</name>
    <dbReference type="NCBI Taxonomy" id="2782350"/>
    <lineage>
        <taxon>Bacteria</taxon>
        <taxon>Pseudomonadati</taxon>
        <taxon>Bacteroidota</taxon>
        <taxon>Cytophagia</taxon>
        <taxon>Cytophagales</taxon>
        <taxon>Chryseotaleaceae</taxon>
        <taxon>Dawidia</taxon>
    </lineage>
</organism>
<evidence type="ECO:0000313" key="1">
    <source>
        <dbReference type="EMBL" id="MBT1710456.1"/>
    </source>
</evidence>
<dbReference type="AlphaFoldDB" id="A0AAP2GR73"/>